<dbReference type="Pfam" id="PF00583">
    <property type="entry name" value="Acetyltransf_1"/>
    <property type="match status" value="1"/>
</dbReference>
<sequence>MAVKFRNKCSVLDFGEDYYKIRAFLMELKNPNYLFGRWDWMITHSHLDKTGLPAIGLWEEDGEIVALATYDCGLGSSYFCIKDNYSYLKQEMLLYAKKSFGKNGEYQALIRDSDTSFQEIAAGLGFIATDNREHDAVYPIDLEAITYTLPVGFTITSMAENYDYYKYKQVLWRGFNHELNGEGPFNPTKAQLAEEEIEMHRPNVNLDLKIAVVAPNGDFVSYCGMWYEPASEYALVEPVATDPAYRKLGLGRAAVLEGIKRCGLLGAKEAFVGSSQQFYYNIGFRPFSTSTWWKEK</sequence>
<dbReference type="Gene3D" id="3.40.630.30">
    <property type="match status" value="1"/>
</dbReference>
<dbReference type="InterPro" id="IPR016181">
    <property type="entry name" value="Acyl_CoA_acyltransferase"/>
</dbReference>
<accession>A0A7M3S969</accession>
<feature type="domain" description="N-acetyltransferase" evidence="1">
    <location>
        <begin position="162"/>
        <end position="296"/>
    </location>
</feature>
<dbReference type="Proteomes" id="UP000515703">
    <property type="component" value="Chromosome"/>
</dbReference>
<dbReference type="CDD" id="cd04301">
    <property type="entry name" value="NAT_SF"/>
    <property type="match status" value="1"/>
</dbReference>
<organism evidence="2 3">
    <name type="scientific">Anaerocolumna chitinilytica</name>
    <dbReference type="NCBI Taxonomy" id="1727145"/>
    <lineage>
        <taxon>Bacteria</taxon>
        <taxon>Bacillati</taxon>
        <taxon>Bacillota</taxon>
        <taxon>Clostridia</taxon>
        <taxon>Lachnospirales</taxon>
        <taxon>Lachnospiraceae</taxon>
        <taxon>Anaerocolumna</taxon>
    </lineage>
</organism>
<evidence type="ECO:0000313" key="3">
    <source>
        <dbReference type="Proteomes" id="UP000515703"/>
    </source>
</evidence>
<evidence type="ECO:0000313" key="2">
    <source>
        <dbReference type="EMBL" id="BCK01137.1"/>
    </source>
</evidence>
<dbReference type="GO" id="GO:0016747">
    <property type="term" value="F:acyltransferase activity, transferring groups other than amino-acyl groups"/>
    <property type="evidence" value="ECO:0007669"/>
    <property type="project" value="InterPro"/>
</dbReference>
<reference evidence="2 3" key="1">
    <citation type="submission" date="2020-08" db="EMBL/GenBank/DDBJ databases">
        <title>Draft genome sequencing of an Anaerocolumna strain isolated from anoxic soil subjected to BSD treatment.</title>
        <authorList>
            <person name="Uek A."/>
            <person name="Tonouchi A."/>
        </authorList>
    </citation>
    <scope>NUCLEOTIDE SEQUENCE [LARGE SCALE GENOMIC DNA]</scope>
    <source>
        <strain evidence="2 3">CTTW</strain>
    </source>
</reference>
<dbReference type="InterPro" id="IPR000182">
    <property type="entry name" value="GNAT_dom"/>
</dbReference>
<dbReference type="PROSITE" id="PS51186">
    <property type="entry name" value="GNAT"/>
    <property type="match status" value="1"/>
</dbReference>
<proteinExistence type="predicted"/>
<keyword evidence="3" id="KW-1185">Reference proteome</keyword>
<reference evidence="2 3" key="2">
    <citation type="submission" date="2020-08" db="EMBL/GenBank/DDBJ databases">
        <authorList>
            <person name="Ueki A."/>
            <person name="Tonouchi A."/>
        </authorList>
    </citation>
    <scope>NUCLEOTIDE SEQUENCE [LARGE SCALE GENOMIC DNA]</scope>
    <source>
        <strain evidence="2 3">CTTW</strain>
    </source>
</reference>
<name>A0A7M3S969_9FIRM</name>
<dbReference type="KEGG" id="acht:bsdcttw_41770"/>
<gene>
    <name evidence="2" type="ORF">bsdcttw_41770</name>
</gene>
<dbReference type="AlphaFoldDB" id="A0A7M3S969"/>
<protein>
    <recommendedName>
        <fullName evidence="1">N-acetyltransferase domain-containing protein</fullName>
    </recommendedName>
</protein>
<evidence type="ECO:0000259" key="1">
    <source>
        <dbReference type="PROSITE" id="PS51186"/>
    </source>
</evidence>
<dbReference type="SUPFAM" id="SSF55729">
    <property type="entry name" value="Acyl-CoA N-acyltransferases (Nat)"/>
    <property type="match status" value="1"/>
</dbReference>
<dbReference type="EMBL" id="AP023368">
    <property type="protein sequence ID" value="BCK01137.1"/>
    <property type="molecule type" value="Genomic_DNA"/>
</dbReference>
<dbReference type="RefSeq" id="WP_185256736.1">
    <property type="nucleotide sequence ID" value="NZ_AP023368.1"/>
</dbReference>